<evidence type="ECO:0000313" key="3">
    <source>
        <dbReference type="EMBL" id="QEL19837.1"/>
    </source>
</evidence>
<dbReference type="RefSeq" id="WP_149114186.1">
    <property type="nucleotide sequence ID" value="NZ_CP042425.1"/>
</dbReference>
<dbReference type="GO" id="GO:0009294">
    <property type="term" value="P:DNA-mediated transformation"/>
    <property type="evidence" value="ECO:0007669"/>
    <property type="project" value="InterPro"/>
</dbReference>
<organism evidence="3 4">
    <name type="scientific">Limnoglobus roseus</name>
    <dbReference type="NCBI Taxonomy" id="2598579"/>
    <lineage>
        <taxon>Bacteria</taxon>
        <taxon>Pseudomonadati</taxon>
        <taxon>Planctomycetota</taxon>
        <taxon>Planctomycetia</taxon>
        <taxon>Gemmatales</taxon>
        <taxon>Gemmataceae</taxon>
        <taxon>Limnoglobus</taxon>
    </lineage>
</organism>
<sequence length="303" mass="33744">MRLQLDDVISPQCEMVSYETLCAMDQATTKRVSELFTSNPGLPSRVLNDLSERESHLSVLKQVVESYLRSLRGFYVSVAGSYQFPTKLCDARYPLRLFYYRGFLQLAETRCVSVVGARKATPEGKKRADRLARELVESGYTIVSGLAEGIDTAAMTAAMSISGGQTIGVIGTPITESYPKFNAALQEQVARQHLLISQVPFYRYAHQPFKTRRYYFPERNETMAAISEATVIVEASDTSGSLTQARAALQQGRKLFILNSCFENPNITWPKAYEAKGAVRIRRTEDILTALRGGHGSDEMAEI</sequence>
<name>A0A5C1ANV7_9BACT</name>
<dbReference type="InterPro" id="IPR003488">
    <property type="entry name" value="DprA"/>
</dbReference>
<dbReference type="Proteomes" id="UP000324974">
    <property type="component" value="Chromosome"/>
</dbReference>
<evidence type="ECO:0000259" key="2">
    <source>
        <dbReference type="Pfam" id="PF02481"/>
    </source>
</evidence>
<comment type="similarity">
    <text evidence="1">Belongs to the DprA/Smf family.</text>
</comment>
<protein>
    <submittedName>
        <fullName evidence="3">DNA recombination-mediator protein A</fullName>
    </submittedName>
</protein>
<dbReference type="SUPFAM" id="SSF102405">
    <property type="entry name" value="MCP/YpsA-like"/>
    <property type="match status" value="1"/>
</dbReference>
<feature type="domain" description="Smf/DprA SLOG" evidence="2">
    <location>
        <begin position="80"/>
        <end position="291"/>
    </location>
</feature>
<reference evidence="4" key="1">
    <citation type="submission" date="2019-08" db="EMBL/GenBank/DDBJ databases">
        <title>Limnoglobus roseus gen. nov., sp. nov., a novel freshwater planctomycete with a giant genome from the family Gemmataceae.</title>
        <authorList>
            <person name="Kulichevskaya I.S."/>
            <person name="Naumoff D.G."/>
            <person name="Miroshnikov K."/>
            <person name="Ivanova A."/>
            <person name="Philippov D.A."/>
            <person name="Hakobyan A."/>
            <person name="Rijpstra I.C."/>
            <person name="Sinninghe Damste J.S."/>
            <person name="Liesack W."/>
            <person name="Dedysh S.N."/>
        </authorList>
    </citation>
    <scope>NUCLEOTIDE SEQUENCE [LARGE SCALE GENOMIC DNA]</scope>
    <source>
        <strain evidence="4">PX52</strain>
    </source>
</reference>
<keyword evidence="4" id="KW-1185">Reference proteome</keyword>
<dbReference type="PANTHER" id="PTHR43022">
    <property type="entry name" value="PROTEIN SMF"/>
    <property type="match status" value="1"/>
</dbReference>
<dbReference type="AlphaFoldDB" id="A0A5C1ANV7"/>
<evidence type="ECO:0000313" key="4">
    <source>
        <dbReference type="Proteomes" id="UP000324974"/>
    </source>
</evidence>
<dbReference type="OrthoDB" id="9785707at2"/>
<dbReference type="Pfam" id="PF02481">
    <property type="entry name" value="DNA_processg_A"/>
    <property type="match status" value="1"/>
</dbReference>
<dbReference type="InterPro" id="IPR057666">
    <property type="entry name" value="DrpA_SLOG"/>
</dbReference>
<dbReference type="PANTHER" id="PTHR43022:SF1">
    <property type="entry name" value="PROTEIN SMF"/>
    <property type="match status" value="1"/>
</dbReference>
<proteinExistence type="inferred from homology"/>
<gene>
    <name evidence="3" type="ORF">PX52LOC_06918</name>
</gene>
<evidence type="ECO:0000256" key="1">
    <source>
        <dbReference type="ARBA" id="ARBA00006525"/>
    </source>
</evidence>
<dbReference type="Gene3D" id="3.40.50.450">
    <property type="match status" value="1"/>
</dbReference>
<dbReference type="EMBL" id="CP042425">
    <property type="protein sequence ID" value="QEL19837.1"/>
    <property type="molecule type" value="Genomic_DNA"/>
</dbReference>
<accession>A0A5C1ANV7</accession>
<dbReference type="KEGG" id="lrs:PX52LOC_06918"/>